<dbReference type="Pfam" id="PF00082">
    <property type="entry name" value="Peptidase_S8"/>
    <property type="match status" value="1"/>
</dbReference>
<dbReference type="InterPro" id="IPR050131">
    <property type="entry name" value="Peptidase_S8_subtilisin-like"/>
</dbReference>
<dbReference type="CDD" id="cd04077">
    <property type="entry name" value="Peptidases_S8_PCSK9_ProteinaseK_like"/>
    <property type="match status" value="1"/>
</dbReference>
<protein>
    <recommendedName>
        <fullName evidence="7">Peptidase S8/S53 domain-containing protein</fullName>
    </recommendedName>
</protein>
<dbReference type="GO" id="GO:0004252">
    <property type="term" value="F:serine-type endopeptidase activity"/>
    <property type="evidence" value="ECO:0007669"/>
    <property type="project" value="UniProtKB-UniRule"/>
</dbReference>
<keyword evidence="4 5" id="KW-0720">Serine protease</keyword>
<keyword evidence="2 5" id="KW-0645">Protease</keyword>
<dbReference type="PROSITE" id="PS00138">
    <property type="entry name" value="SUBTILASE_SER"/>
    <property type="match status" value="1"/>
</dbReference>
<evidence type="ECO:0000313" key="9">
    <source>
        <dbReference type="Proteomes" id="UP001280581"/>
    </source>
</evidence>
<dbReference type="PROSITE" id="PS00137">
    <property type="entry name" value="SUBTILASE_HIS"/>
    <property type="match status" value="1"/>
</dbReference>
<dbReference type="PROSITE" id="PS00136">
    <property type="entry name" value="SUBTILASE_ASP"/>
    <property type="match status" value="1"/>
</dbReference>
<evidence type="ECO:0000313" key="8">
    <source>
        <dbReference type="EMBL" id="KAK3201314.1"/>
    </source>
</evidence>
<evidence type="ECO:0000256" key="2">
    <source>
        <dbReference type="ARBA" id="ARBA00022670"/>
    </source>
</evidence>
<feature type="active site" description="Charge relay system" evidence="5">
    <location>
        <position position="156"/>
    </location>
</feature>
<evidence type="ECO:0000256" key="3">
    <source>
        <dbReference type="ARBA" id="ARBA00022801"/>
    </source>
</evidence>
<keyword evidence="9" id="KW-1185">Reference proteome</keyword>
<feature type="active site" description="Charge relay system" evidence="5">
    <location>
        <position position="350"/>
    </location>
</feature>
<dbReference type="PRINTS" id="PR00723">
    <property type="entry name" value="SUBTILISIN"/>
</dbReference>
<keyword evidence="3 5" id="KW-0378">Hydrolase</keyword>
<comment type="similarity">
    <text evidence="1 5 6">Belongs to the peptidase S8 family.</text>
</comment>
<dbReference type="SUPFAM" id="SSF52743">
    <property type="entry name" value="Subtilisin-like"/>
    <property type="match status" value="1"/>
</dbReference>
<feature type="domain" description="Peptidase S8/S53" evidence="7">
    <location>
        <begin position="154"/>
        <end position="365"/>
    </location>
</feature>
<dbReference type="PROSITE" id="PS51892">
    <property type="entry name" value="SUBTILASE"/>
    <property type="match status" value="1"/>
</dbReference>
<dbReference type="InterPro" id="IPR015500">
    <property type="entry name" value="Peptidase_S8_subtilisin-rel"/>
</dbReference>
<evidence type="ECO:0000256" key="1">
    <source>
        <dbReference type="ARBA" id="ARBA00011073"/>
    </source>
</evidence>
<dbReference type="Gene3D" id="3.40.50.200">
    <property type="entry name" value="Peptidase S8/S53 domain"/>
    <property type="match status" value="1"/>
</dbReference>
<dbReference type="AlphaFoldDB" id="A0AAN6LPA5"/>
<dbReference type="PANTHER" id="PTHR43806:SF58">
    <property type="entry name" value="ALKALINE PROTEASE 1-RELATED"/>
    <property type="match status" value="1"/>
</dbReference>
<dbReference type="InterPro" id="IPR023828">
    <property type="entry name" value="Peptidase_S8_Ser-AS"/>
</dbReference>
<dbReference type="InterPro" id="IPR036852">
    <property type="entry name" value="Peptidase_S8/S53_dom_sf"/>
</dbReference>
<feature type="active site" description="Charge relay system" evidence="5">
    <location>
        <position position="188"/>
    </location>
</feature>
<dbReference type="InterPro" id="IPR034193">
    <property type="entry name" value="PCSK9_ProteinaseK-like"/>
</dbReference>
<evidence type="ECO:0000256" key="5">
    <source>
        <dbReference type="PROSITE-ProRule" id="PRU01240"/>
    </source>
</evidence>
<dbReference type="InterPro" id="IPR000209">
    <property type="entry name" value="Peptidase_S8/S53_dom"/>
</dbReference>
<sequence length="411" mass="43101">MYRSEYLYVMQTFISTWLLALPVASAILAPPRVPKAIPHSWTVRLKEGASLPGVLTQLFNITSVQPSEIFHIGNLKALSLDNVGDDLISTVLALTEVESIEHNSEVFTSANIVETGAPWGLARISHHDDTVIGGNGTGEYIYDEIAGAGTCSYVIDTGIYVSHPEFQGRAIWGQNFAGDGNDTDGNGHGTHVAGTIGSKTFGVAKLTKLIAVKVLDASGSGNNTSVMKGIEWAVNDSKTREGCNGTSVINLSLGGAYSPAINAAVTEAVKLDLFVAVAAGNEGLPAFTSSPASAPEVCTVAATDINDQRAYFSNWGSLVDVFAPGVNITSTWSPDSVEYPATVAVTSGTSMASPHIAGLGAYLLGLDGKQKASGICDVIQRLGTKGKLSNIWGLPLLFTKNYLAYNGNDKS</sequence>
<dbReference type="GO" id="GO:0006508">
    <property type="term" value="P:proteolysis"/>
    <property type="evidence" value="ECO:0007669"/>
    <property type="project" value="UniProtKB-KW"/>
</dbReference>
<dbReference type="PANTHER" id="PTHR43806">
    <property type="entry name" value="PEPTIDASE S8"/>
    <property type="match status" value="1"/>
</dbReference>
<evidence type="ECO:0000256" key="4">
    <source>
        <dbReference type="ARBA" id="ARBA00022825"/>
    </source>
</evidence>
<reference evidence="8 9" key="1">
    <citation type="submission" date="2021-02" db="EMBL/GenBank/DDBJ databases">
        <title>Genome assembly of Pseudopithomyces chartarum.</title>
        <authorList>
            <person name="Jauregui R."/>
            <person name="Singh J."/>
            <person name="Voisey C."/>
        </authorList>
    </citation>
    <scope>NUCLEOTIDE SEQUENCE [LARGE SCALE GENOMIC DNA]</scope>
    <source>
        <strain evidence="8 9">AGR01</strain>
    </source>
</reference>
<name>A0AAN6LPA5_9PLEO</name>
<evidence type="ECO:0000256" key="6">
    <source>
        <dbReference type="RuleBase" id="RU003355"/>
    </source>
</evidence>
<proteinExistence type="inferred from homology"/>
<dbReference type="InterPro" id="IPR023827">
    <property type="entry name" value="Peptidase_S8_Asp-AS"/>
</dbReference>
<gene>
    <name evidence="8" type="ORF">GRF29_185g576107</name>
</gene>
<dbReference type="InterPro" id="IPR022398">
    <property type="entry name" value="Peptidase_S8_His-AS"/>
</dbReference>
<evidence type="ECO:0000259" key="7">
    <source>
        <dbReference type="Pfam" id="PF00082"/>
    </source>
</evidence>
<dbReference type="Proteomes" id="UP001280581">
    <property type="component" value="Unassembled WGS sequence"/>
</dbReference>
<dbReference type="EMBL" id="WVTA01000016">
    <property type="protein sequence ID" value="KAK3201314.1"/>
    <property type="molecule type" value="Genomic_DNA"/>
</dbReference>
<comment type="caution">
    <text evidence="8">The sequence shown here is derived from an EMBL/GenBank/DDBJ whole genome shotgun (WGS) entry which is preliminary data.</text>
</comment>
<organism evidence="8 9">
    <name type="scientific">Pseudopithomyces chartarum</name>
    <dbReference type="NCBI Taxonomy" id="1892770"/>
    <lineage>
        <taxon>Eukaryota</taxon>
        <taxon>Fungi</taxon>
        <taxon>Dikarya</taxon>
        <taxon>Ascomycota</taxon>
        <taxon>Pezizomycotina</taxon>
        <taxon>Dothideomycetes</taxon>
        <taxon>Pleosporomycetidae</taxon>
        <taxon>Pleosporales</taxon>
        <taxon>Massarineae</taxon>
        <taxon>Didymosphaeriaceae</taxon>
        <taxon>Pseudopithomyces</taxon>
    </lineage>
</organism>
<dbReference type="FunFam" id="3.40.50.200:FF:000007">
    <property type="entry name" value="Subtilisin-like serine protease"/>
    <property type="match status" value="1"/>
</dbReference>
<accession>A0AAN6LPA5</accession>